<protein>
    <submittedName>
        <fullName evidence="1">Uncharacterized protein</fullName>
    </submittedName>
</protein>
<reference evidence="2" key="1">
    <citation type="journal article" date="2023" name="Commun. Biol.">
        <title>Genome analysis of Parmales, the sister group of diatoms, reveals the evolutionary specialization of diatoms from phago-mixotrophs to photoautotrophs.</title>
        <authorList>
            <person name="Ban H."/>
            <person name="Sato S."/>
            <person name="Yoshikawa S."/>
            <person name="Yamada K."/>
            <person name="Nakamura Y."/>
            <person name="Ichinomiya M."/>
            <person name="Sato N."/>
            <person name="Blanc-Mathieu R."/>
            <person name="Endo H."/>
            <person name="Kuwata A."/>
            <person name="Ogata H."/>
        </authorList>
    </citation>
    <scope>NUCLEOTIDE SEQUENCE [LARGE SCALE GENOMIC DNA]</scope>
    <source>
        <strain evidence="2">NIES 3700</strain>
    </source>
</reference>
<dbReference type="AlphaFoldDB" id="A0A9W7FQU6"/>
<proteinExistence type="predicted"/>
<evidence type="ECO:0000313" key="2">
    <source>
        <dbReference type="Proteomes" id="UP001165122"/>
    </source>
</evidence>
<accession>A0A9W7FQU6</accession>
<keyword evidence="2" id="KW-1185">Reference proteome</keyword>
<evidence type="ECO:0000313" key="1">
    <source>
        <dbReference type="EMBL" id="GMI16346.1"/>
    </source>
</evidence>
<gene>
    <name evidence="1" type="ORF">TrLO_g11862</name>
</gene>
<dbReference type="EMBL" id="BRXW01000249">
    <property type="protein sequence ID" value="GMI16346.1"/>
    <property type="molecule type" value="Genomic_DNA"/>
</dbReference>
<sequence length="277" mass="31586">MSLYQQGWRPPLSWNKKYVAPLSLMFSYLHNYQSHQPTPFDLDEENMECLWDRITEYSPEEVCCLYGPGTRMSAYSFTFLHWAVQCAAADYDLAEYICSQSYHASNAAAIVAHNGMLPLHAALHPYGLVLSPPKLETIKLLIREFPGALVVKDKFESEVGLPVVTFTSPTRQTPLQSALNRSGHYPNINEIPAEVIQLLRDCTEAYENNNIRHVCQLCNGISIYRLHLRITFLCCLKFFDKADSKAQRRAKRAKTGGVLRARELLPREVWSVVLSFI</sequence>
<name>A0A9W7FQU6_9STRA</name>
<comment type="caution">
    <text evidence="1">The sequence shown here is derived from an EMBL/GenBank/DDBJ whole genome shotgun (WGS) entry which is preliminary data.</text>
</comment>
<organism evidence="1 2">
    <name type="scientific">Triparma laevis f. longispina</name>
    <dbReference type="NCBI Taxonomy" id="1714387"/>
    <lineage>
        <taxon>Eukaryota</taxon>
        <taxon>Sar</taxon>
        <taxon>Stramenopiles</taxon>
        <taxon>Ochrophyta</taxon>
        <taxon>Bolidophyceae</taxon>
        <taxon>Parmales</taxon>
        <taxon>Triparmaceae</taxon>
        <taxon>Triparma</taxon>
    </lineage>
</organism>
<dbReference type="Proteomes" id="UP001165122">
    <property type="component" value="Unassembled WGS sequence"/>
</dbReference>